<dbReference type="AlphaFoldDB" id="A0A6G1LKR5"/>
<evidence type="ECO:0000313" key="2">
    <source>
        <dbReference type="EMBL" id="KAF2773497.1"/>
    </source>
</evidence>
<keyword evidence="1" id="KW-0812">Transmembrane</keyword>
<evidence type="ECO:0000313" key="3">
    <source>
        <dbReference type="Proteomes" id="UP000799436"/>
    </source>
</evidence>
<keyword evidence="3" id="KW-1185">Reference proteome</keyword>
<sequence length="88" mass="9912">MLIPPITFSIDRRESVLRTTKPYMSIYILYVAPSRETRGYDRYLLNSLAVLYVGFIVLEYLIGNSFALCKTGSLSTPLNSSQLATLIT</sequence>
<keyword evidence="1" id="KW-0472">Membrane</keyword>
<accession>A0A6G1LKR5</accession>
<proteinExistence type="predicted"/>
<name>A0A6G1LKR5_9PEZI</name>
<evidence type="ECO:0000256" key="1">
    <source>
        <dbReference type="SAM" id="Phobius"/>
    </source>
</evidence>
<dbReference type="Proteomes" id="UP000799436">
    <property type="component" value="Unassembled WGS sequence"/>
</dbReference>
<protein>
    <submittedName>
        <fullName evidence="2">Uncharacterized protein</fullName>
    </submittedName>
</protein>
<keyword evidence="1" id="KW-1133">Transmembrane helix</keyword>
<dbReference type="EMBL" id="ML995810">
    <property type="protein sequence ID" value="KAF2773497.1"/>
    <property type="molecule type" value="Genomic_DNA"/>
</dbReference>
<reference evidence="2" key="1">
    <citation type="journal article" date="2020" name="Stud. Mycol.">
        <title>101 Dothideomycetes genomes: a test case for predicting lifestyles and emergence of pathogens.</title>
        <authorList>
            <person name="Haridas S."/>
            <person name="Albert R."/>
            <person name="Binder M."/>
            <person name="Bloem J."/>
            <person name="Labutti K."/>
            <person name="Salamov A."/>
            <person name="Andreopoulos B."/>
            <person name="Baker S."/>
            <person name="Barry K."/>
            <person name="Bills G."/>
            <person name="Bluhm B."/>
            <person name="Cannon C."/>
            <person name="Castanera R."/>
            <person name="Culley D."/>
            <person name="Daum C."/>
            <person name="Ezra D."/>
            <person name="Gonzalez J."/>
            <person name="Henrissat B."/>
            <person name="Kuo A."/>
            <person name="Liang C."/>
            <person name="Lipzen A."/>
            <person name="Lutzoni F."/>
            <person name="Magnuson J."/>
            <person name="Mondo S."/>
            <person name="Nolan M."/>
            <person name="Ohm R."/>
            <person name="Pangilinan J."/>
            <person name="Park H.-J."/>
            <person name="Ramirez L."/>
            <person name="Alfaro M."/>
            <person name="Sun H."/>
            <person name="Tritt A."/>
            <person name="Yoshinaga Y."/>
            <person name="Zwiers L.-H."/>
            <person name="Turgeon B."/>
            <person name="Goodwin S."/>
            <person name="Spatafora J."/>
            <person name="Crous P."/>
            <person name="Grigoriev I."/>
        </authorList>
    </citation>
    <scope>NUCLEOTIDE SEQUENCE</scope>
    <source>
        <strain evidence="2">CBS 116005</strain>
    </source>
</reference>
<feature type="transmembrane region" description="Helical" evidence="1">
    <location>
        <begin position="43"/>
        <end position="62"/>
    </location>
</feature>
<organism evidence="2 3">
    <name type="scientific">Teratosphaeria nubilosa</name>
    <dbReference type="NCBI Taxonomy" id="161662"/>
    <lineage>
        <taxon>Eukaryota</taxon>
        <taxon>Fungi</taxon>
        <taxon>Dikarya</taxon>
        <taxon>Ascomycota</taxon>
        <taxon>Pezizomycotina</taxon>
        <taxon>Dothideomycetes</taxon>
        <taxon>Dothideomycetidae</taxon>
        <taxon>Mycosphaerellales</taxon>
        <taxon>Teratosphaeriaceae</taxon>
        <taxon>Teratosphaeria</taxon>
    </lineage>
</organism>
<gene>
    <name evidence="2" type="ORF">EJ03DRAFT_100415</name>
</gene>